<dbReference type="RefSeq" id="WP_189172879.1">
    <property type="nucleotide sequence ID" value="NZ_BMNG01000002.1"/>
</dbReference>
<evidence type="ECO:0000256" key="1">
    <source>
        <dbReference type="PROSITE-ProRule" id="PRU00339"/>
    </source>
</evidence>
<dbReference type="SMART" id="SM00028">
    <property type="entry name" value="TPR"/>
    <property type="match status" value="3"/>
</dbReference>
<dbReference type="SUPFAM" id="SSF48452">
    <property type="entry name" value="TPR-like"/>
    <property type="match status" value="3"/>
</dbReference>
<sequence length="1467" mass="157493">MTLDRLRATLEALGPPVTPLELAEMLWLAERLSTEADGPWPRVGAASTPDALRPDGAGDFAHHPVRAPCAPEAGDERDPGPTDAPAPDEPAASPLHLPRGATRPGTDADDVLVPAPQALRHELAIQRALRPLKRRVPDTRRRVLDEDATAARAASVGAGRRPWVPVLVPATERPLRLALVVDTGPAMNVWRPLAGELRAALQRTGAFRDVRLWYVTDLGSRVGLRSSPGRPAVEPGAALDPTGRQVTLVLSDCSGPHWWAGRAGAALHAWARRGPTALLQPLPERLWRRTAAPATPGRAIASRPGAPNAALRFTPHDGRARRPAGALPVPVLELAPEWLADWAALVTATGDRPRDTAVTYVDATPTSRTEPRTAEGDLPIAERVLRFQLAASPTAADLAAHVALSVPALPVMRLIQQRVTPGSRPSDLAEVLLSGLLEPVDGERGLYDFVPGARTALLETLPRPESQAVTDLLTRLGAEIEARAGSTARSFRAVVPVAEGTGTRALGAAGEPFALVSEEALEVLRGRAIRVVERPVVGLGRWSEVVAPDWEELTHAVWLATSHDRAVSARRGLTNVPPGTVTFVGRAAELRHLDEELLAPDPRSDGPRAVVVCGMGGVGKTALAVRWAAAAASGESMSPVWWLTADSRAVLAEGLADLAKTLNPVTPPVTREQLGEWAVAWLVAHDDWVLVLDGAENPADIGAFVSRLGRRGRILITSRRRLGWEGVGPVLNLDVMEPDEAVELLRVRAGTEMLTADAYNLAEALGYLPLAVEQAAAYMGLEGISPAQYLTAMEIDSSGGQARVGNAIRAALRVLGDSLAHRVLNVLAWLAPEPVPRSWLSRMAEEPELVKAIRNLTRHSLLLSQDDDTLRIHPVVQGVLHEPDEDDPWHSVAALEAARFEAAVCLAGALPKDTNPAAWPRWHQLLPHVDELAQRVAPGDDTEYFAAVLAATADFVIAQGEPERGISMLWRAVEGRQRTPGPGYPATLRVTLRLARALRTAGRPREAVDLCESARSSAAMEDPDMLLLWTELADTYREVGAGDRAWQLFLKLRLFATEALVQEYPEWRTSCAAIAGLALAVGEPHTAVDLYEATLAGCRRELGDGHLDSIDVRSQLAAALYAAGSTERAKQEGAAVLNHLSSLFGTSHIRLIDAISEIARVHEGWEDGLPQAIQGYDEALRRSRAVRGESHPETLNLWSRLLAVLLRAGDTERTVERGNDWLSATTDALGPDHPATLRASATLADAQWSNGAWTDAISRYKQVLNARRVVLGEDDPETWESYDRLAFALQEVGDAEGAVPLCGTVAAARSRVLGEAHPVTLAAQERTAFAHLGAAGADKAVQLLTGVLGVRLRTHSDDFPDELIRTYNLLGYAYLEAGDHARAIATYESALPQIAEHLGYGDPRTVAMIRNLVEASTAGGEVATAVDLLETAVETLVPILGAEHRDVVAFKDELTRLRHRSGGTDGP</sequence>
<proteinExistence type="predicted"/>
<evidence type="ECO:0000313" key="4">
    <source>
        <dbReference type="Proteomes" id="UP000656881"/>
    </source>
</evidence>
<keyword evidence="4" id="KW-1185">Reference proteome</keyword>
<dbReference type="Gene3D" id="1.25.40.10">
    <property type="entry name" value="Tetratricopeptide repeat domain"/>
    <property type="match status" value="4"/>
</dbReference>
<evidence type="ECO:0000313" key="3">
    <source>
        <dbReference type="EMBL" id="GGO36426.1"/>
    </source>
</evidence>
<dbReference type="Proteomes" id="UP000656881">
    <property type="component" value="Unassembled WGS sequence"/>
</dbReference>
<evidence type="ECO:0008006" key="5">
    <source>
        <dbReference type="Google" id="ProtNLM"/>
    </source>
</evidence>
<dbReference type="InterPro" id="IPR011990">
    <property type="entry name" value="TPR-like_helical_dom_sf"/>
</dbReference>
<dbReference type="Gene3D" id="3.40.50.300">
    <property type="entry name" value="P-loop containing nucleotide triphosphate hydrolases"/>
    <property type="match status" value="1"/>
</dbReference>
<dbReference type="InterPro" id="IPR047738">
    <property type="entry name" value="SAV_2336-like_N"/>
</dbReference>
<dbReference type="NCBIfam" id="NF041121">
    <property type="entry name" value="SAV_2336_NTERM"/>
    <property type="match status" value="1"/>
</dbReference>
<dbReference type="PANTHER" id="PTHR46082">
    <property type="entry name" value="ATP/GTP-BINDING PROTEIN-RELATED"/>
    <property type="match status" value="1"/>
</dbReference>
<dbReference type="Pfam" id="PF13176">
    <property type="entry name" value="TPR_7"/>
    <property type="match status" value="1"/>
</dbReference>
<protein>
    <recommendedName>
        <fullName evidence="5">Tetratricopeptide repeat protein</fullName>
    </recommendedName>
</protein>
<organism evidence="3 4">
    <name type="scientific">Streptomyces lasiicapitis</name>
    <dbReference type="NCBI Taxonomy" id="1923961"/>
    <lineage>
        <taxon>Bacteria</taxon>
        <taxon>Bacillati</taxon>
        <taxon>Actinomycetota</taxon>
        <taxon>Actinomycetes</taxon>
        <taxon>Kitasatosporales</taxon>
        <taxon>Streptomycetaceae</taxon>
        <taxon>Streptomyces</taxon>
    </lineage>
</organism>
<feature type="repeat" description="TPR" evidence="1">
    <location>
        <begin position="1364"/>
        <end position="1397"/>
    </location>
</feature>
<dbReference type="InterPro" id="IPR027417">
    <property type="entry name" value="P-loop_NTPase"/>
</dbReference>
<accession>A0ABQ2LJW0</accession>
<comment type="caution">
    <text evidence="3">The sequence shown here is derived from an EMBL/GenBank/DDBJ whole genome shotgun (WGS) entry which is preliminary data.</text>
</comment>
<dbReference type="Pfam" id="PF13374">
    <property type="entry name" value="TPR_10"/>
    <property type="match status" value="2"/>
</dbReference>
<name>A0ABQ2LJW0_9ACTN</name>
<dbReference type="PROSITE" id="PS50005">
    <property type="entry name" value="TPR"/>
    <property type="match status" value="1"/>
</dbReference>
<evidence type="ECO:0000256" key="2">
    <source>
        <dbReference type="SAM" id="MobiDB-lite"/>
    </source>
</evidence>
<reference evidence="4" key="1">
    <citation type="journal article" date="2019" name="Int. J. Syst. Evol. Microbiol.">
        <title>The Global Catalogue of Microorganisms (GCM) 10K type strain sequencing project: providing services to taxonomists for standard genome sequencing and annotation.</title>
        <authorList>
            <consortium name="The Broad Institute Genomics Platform"/>
            <consortium name="The Broad Institute Genome Sequencing Center for Infectious Disease"/>
            <person name="Wu L."/>
            <person name="Ma J."/>
        </authorList>
    </citation>
    <scope>NUCLEOTIDE SEQUENCE [LARGE SCALE GENOMIC DNA]</scope>
    <source>
        <strain evidence="4">CGMCC 4.7349</strain>
    </source>
</reference>
<dbReference type="InterPro" id="IPR019734">
    <property type="entry name" value="TPR_rpt"/>
</dbReference>
<gene>
    <name evidence="3" type="ORF">GCM10012286_08420</name>
</gene>
<feature type="region of interest" description="Disordered" evidence="2">
    <location>
        <begin position="37"/>
        <end position="110"/>
    </location>
</feature>
<keyword evidence="1" id="KW-0802">TPR repeat</keyword>
<dbReference type="InterPro" id="IPR053137">
    <property type="entry name" value="NLR-like"/>
</dbReference>
<dbReference type="PANTHER" id="PTHR46082:SF11">
    <property type="entry name" value="AAA+ ATPASE DOMAIN-CONTAINING PROTEIN-RELATED"/>
    <property type="match status" value="1"/>
</dbReference>
<dbReference type="SUPFAM" id="SSF52540">
    <property type="entry name" value="P-loop containing nucleoside triphosphate hydrolases"/>
    <property type="match status" value="1"/>
</dbReference>
<dbReference type="EMBL" id="BMNG01000002">
    <property type="protein sequence ID" value="GGO36426.1"/>
    <property type="molecule type" value="Genomic_DNA"/>
</dbReference>